<organism evidence="1 2">
    <name type="scientific">Tritrichomonas foetus</name>
    <dbReference type="NCBI Taxonomy" id="1144522"/>
    <lineage>
        <taxon>Eukaryota</taxon>
        <taxon>Metamonada</taxon>
        <taxon>Parabasalia</taxon>
        <taxon>Tritrichomonadida</taxon>
        <taxon>Tritrichomonadidae</taxon>
        <taxon>Tritrichomonas</taxon>
    </lineage>
</organism>
<name>A0A1J4KB28_9EUKA</name>
<dbReference type="GeneID" id="94838775"/>
<evidence type="ECO:0000313" key="2">
    <source>
        <dbReference type="Proteomes" id="UP000179807"/>
    </source>
</evidence>
<sequence>MDYSSISQPDSDNDVVIDCKISGVTCQITNSAVPTLTRPYFFSSPNPILPLSNHFLDNGNSCIKELPFPILCDIFHQNIHHLENIPAICPNCQAFLPVDSFSEKVENCPFCHNSEIKESFVSFPNSGEIKIEQPKFIFLLIGNATDYFYDSISSFSYPLIFLTYNNDHFIMCQYKNEKFNENHLFESEIPPNAFCQFPKDKKVPHFQESKMYKADLNKILNELSEFIPKIESPIHIVVFNSVPHTCIESFHFSNATLSVCSSNSFICKCSESCHNSGGLFLPHSQSFNIDNMNHIVSSSIRLGKQLQNSKKDEDKFNNDLALVFPGQFYIQNGLKSVSENPINPVQIVLQTYQRTYCFTKTFFTKTGLKTFLYESSLPNMLVALSKTSFSFSDILSQYSKSLKDGLIIPHSQKYTLLYPTISPRRTIHQVLSMRPFIFQIQPVFRVIDFVSQNICTTISILLVLYENTIYVYVGSEVKKDTWESVIGVPPSSQMISFEIVDVAPTFQSDLWKVIRGIREMYKPYRIPVIVVPNESGRRVQMMKILDVDIVKGSNEVYKRYAEIARNALDQ</sequence>
<dbReference type="RefSeq" id="XP_068360030.1">
    <property type="nucleotide sequence ID" value="XM_068504071.1"/>
</dbReference>
<keyword evidence="2" id="KW-1185">Reference proteome</keyword>
<dbReference type="EMBL" id="MLAK01000712">
    <property type="protein sequence ID" value="OHT06894.1"/>
    <property type="molecule type" value="Genomic_DNA"/>
</dbReference>
<comment type="caution">
    <text evidence="1">The sequence shown here is derived from an EMBL/GenBank/DDBJ whole genome shotgun (WGS) entry which is preliminary data.</text>
</comment>
<reference evidence="1" key="1">
    <citation type="submission" date="2016-10" db="EMBL/GenBank/DDBJ databases">
        <authorList>
            <person name="Benchimol M."/>
            <person name="Almeida L.G."/>
            <person name="Vasconcelos A.T."/>
            <person name="Perreira-Neves A."/>
            <person name="Rosa I.A."/>
            <person name="Tasca T."/>
            <person name="Bogo M.R."/>
            <person name="de Souza W."/>
        </authorList>
    </citation>
    <scope>NUCLEOTIDE SEQUENCE [LARGE SCALE GENOMIC DNA]</scope>
    <source>
        <strain evidence="1">K</strain>
    </source>
</reference>
<dbReference type="VEuPathDB" id="TrichDB:TRFO_24999"/>
<protein>
    <submittedName>
        <fullName evidence="1">Uncharacterized protein</fullName>
    </submittedName>
</protein>
<accession>A0A1J4KB28</accession>
<evidence type="ECO:0000313" key="1">
    <source>
        <dbReference type="EMBL" id="OHT06894.1"/>
    </source>
</evidence>
<gene>
    <name evidence="1" type="ORF">TRFO_24999</name>
</gene>
<proteinExistence type="predicted"/>
<dbReference type="AlphaFoldDB" id="A0A1J4KB28"/>
<dbReference type="Proteomes" id="UP000179807">
    <property type="component" value="Unassembled WGS sequence"/>
</dbReference>